<comment type="caution">
    <text evidence="2">The sequence shown here is derived from an EMBL/GenBank/DDBJ whole genome shotgun (WGS) entry which is preliminary data.</text>
</comment>
<feature type="domain" description="HTH luxR-type" evidence="1">
    <location>
        <begin position="22"/>
        <end position="52"/>
    </location>
</feature>
<reference evidence="2 3" key="1">
    <citation type="submission" date="2018-06" db="EMBL/GenBank/DDBJ databases">
        <title>Extensive metabolic versatility and redundancy in microbially diverse, dynamic hydrothermal sediments.</title>
        <authorList>
            <person name="Dombrowski N."/>
            <person name="Teske A."/>
            <person name="Baker B.J."/>
        </authorList>
    </citation>
    <scope>NUCLEOTIDE SEQUENCE [LARGE SCALE GENOMIC DNA]</scope>
    <source>
        <strain evidence="2">B66_G16</strain>
    </source>
</reference>
<evidence type="ECO:0000259" key="1">
    <source>
        <dbReference type="Pfam" id="PF00196"/>
    </source>
</evidence>
<name>A0A497EMH5_9CREN</name>
<protein>
    <recommendedName>
        <fullName evidence="1">HTH luxR-type domain-containing protein</fullName>
    </recommendedName>
</protein>
<dbReference type="Gene3D" id="1.10.10.10">
    <property type="entry name" value="Winged helix-like DNA-binding domain superfamily/Winged helix DNA-binding domain"/>
    <property type="match status" value="1"/>
</dbReference>
<organism evidence="2 3">
    <name type="scientific">Thermoproteota archaeon</name>
    <dbReference type="NCBI Taxonomy" id="2056631"/>
    <lineage>
        <taxon>Archaea</taxon>
        <taxon>Thermoproteota</taxon>
    </lineage>
</organism>
<dbReference type="AlphaFoldDB" id="A0A497EMH5"/>
<gene>
    <name evidence="2" type="ORF">DRJ31_09520</name>
</gene>
<dbReference type="Pfam" id="PF00196">
    <property type="entry name" value="GerE"/>
    <property type="match status" value="1"/>
</dbReference>
<dbReference type="Proteomes" id="UP000278475">
    <property type="component" value="Unassembled WGS sequence"/>
</dbReference>
<dbReference type="InterPro" id="IPR016032">
    <property type="entry name" value="Sig_transdc_resp-reg_C-effctor"/>
</dbReference>
<dbReference type="EMBL" id="QMQV01000160">
    <property type="protein sequence ID" value="RLE46906.1"/>
    <property type="molecule type" value="Genomic_DNA"/>
</dbReference>
<accession>A0A497EMH5</accession>
<dbReference type="GO" id="GO:0003677">
    <property type="term" value="F:DNA binding"/>
    <property type="evidence" value="ECO:0007669"/>
    <property type="project" value="InterPro"/>
</dbReference>
<dbReference type="GO" id="GO:0006355">
    <property type="term" value="P:regulation of DNA-templated transcription"/>
    <property type="evidence" value="ECO:0007669"/>
    <property type="project" value="InterPro"/>
</dbReference>
<dbReference type="InterPro" id="IPR000792">
    <property type="entry name" value="Tscrpt_reg_LuxR_C"/>
</dbReference>
<dbReference type="InterPro" id="IPR036388">
    <property type="entry name" value="WH-like_DNA-bd_sf"/>
</dbReference>
<dbReference type="PRINTS" id="PR00038">
    <property type="entry name" value="HTHLUXR"/>
</dbReference>
<evidence type="ECO:0000313" key="2">
    <source>
        <dbReference type="EMBL" id="RLE46906.1"/>
    </source>
</evidence>
<feature type="non-terminal residue" evidence="2">
    <location>
        <position position="1"/>
    </location>
</feature>
<dbReference type="SUPFAM" id="SSF46894">
    <property type="entry name" value="C-terminal effector domain of the bipartite response regulators"/>
    <property type="match status" value="1"/>
</dbReference>
<evidence type="ECO:0000313" key="3">
    <source>
        <dbReference type="Proteomes" id="UP000278475"/>
    </source>
</evidence>
<proteinExistence type="predicted"/>
<sequence length="123" mass="13697">RVLDEFTAFNSLGEQVGKLLTHLTPHEAEILHQIADGSSREQIASTLGISDEVMDKRLQSAHHKLVTNDQKLMLIEAAQSVLPAISRVSFTGKPGTEYITKEEFAAFKESLKERFKFLSGDII</sequence>